<dbReference type="EMBL" id="MT143118">
    <property type="protein sequence ID" value="QJA93056.1"/>
    <property type="molecule type" value="Genomic_DNA"/>
</dbReference>
<dbReference type="AlphaFoldDB" id="A0A6M3LD83"/>
<protein>
    <recommendedName>
        <fullName evidence="2">ATPase domain containing protein</fullName>
    </recommendedName>
</protein>
<name>A0A6M3LD83_9ZZZZ</name>
<organism evidence="1">
    <name type="scientific">viral metagenome</name>
    <dbReference type="NCBI Taxonomy" id="1070528"/>
    <lineage>
        <taxon>unclassified sequences</taxon>
        <taxon>metagenomes</taxon>
        <taxon>organismal metagenomes</taxon>
    </lineage>
</organism>
<reference evidence="1" key="1">
    <citation type="submission" date="2020-03" db="EMBL/GenBank/DDBJ databases">
        <title>The deep terrestrial virosphere.</title>
        <authorList>
            <person name="Holmfeldt K."/>
            <person name="Nilsson E."/>
            <person name="Simone D."/>
            <person name="Lopez-Fernandez M."/>
            <person name="Wu X."/>
            <person name="de Brujin I."/>
            <person name="Lundin D."/>
            <person name="Andersson A."/>
            <person name="Bertilsson S."/>
            <person name="Dopson M."/>
        </authorList>
    </citation>
    <scope>NUCLEOTIDE SEQUENCE</scope>
    <source>
        <strain evidence="1">MM415B04386</strain>
    </source>
</reference>
<dbReference type="InterPro" id="IPR027417">
    <property type="entry name" value="P-loop_NTPase"/>
</dbReference>
<accession>A0A6M3LD83</accession>
<dbReference type="Gene3D" id="3.40.50.300">
    <property type="entry name" value="P-loop containing nucleotide triphosphate hydrolases"/>
    <property type="match status" value="1"/>
</dbReference>
<evidence type="ECO:0000313" key="1">
    <source>
        <dbReference type="EMBL" id="QJA93056.1"/>
    </source>
</evidence>
<evidence type="ECO:0008006" key="2">
    <source>
        <dbReference type="Google" id="ProtNLM"/>
    </source>
</evidence>
<proteinExistence type="predicted"/>
<sequence length="218" mass="25183">MVGNTIQKTVTADNQNQAIRIRAIGEGADICIFSGKKYEGKSYLAKKLLATVSAYLIWDEQREHGDIATVTHDLRQIVTLWNGGTKKISYQPIDKTKHNFRMFCKIAQQLTNAVIMVEEIRLYQDGKNLVPEFKRLLDSGRFRGLGIWTTSRRMHGIPVDLPYNADHIFVFKQYRPEDLDYLSKFMDGEKVQQLPTLEKYWFLHYIGDTGTTEIHKPV</sequence>
<gene>
    <name evidence="1" type="ORF">MM415B04386_0012</name>
</gene>